<dbReference type="Proteomes" id="UP001151760">
    <property type="component" value="Unassembled WGS sequence"/>
</dbReference>
<accession>A0ABQ5CSR8</accession>
<feature type="region of interest" description="Disordered" evidence="1">
    <location>
        <begin position="117"/>
        <end position="136"/>
    </location>
</feature>
<evidence type="ECO:0000256" key="1">
    <source>
        <dbReference type="SAM" id="MobiDB-lite"/>
    </source>
</evidence>
<gene>
    <name evidence="2" type="ORF">Tco_0910268</name>
</gene>
<dbReference type="EMBL" id="BQNB010014588">
    <property type="protein sequence ID" value="GJT29993.1"/>
    <property type="molecule type" value="Genomic_DNA"/>
</dbReference>
<evidence type="ECO:0000313" key="3">
    <source>
        <dbReference type="Proteomes" id="UP001151760"/>
    </source>
</evidence>
<name>A0ABQ5CSR8_9ASTR</name>
<feature type="compositionally biased region" description="Polar residues" evidence="1">
    <location>
        <begin position="124"/>
        <end position="134"/>
    </location>
</feature>
<sequence length="162" mass="18252">MSWCSLERNVIRRDSSLVVKIPRADLAHPNPKNELVKNPKMNWRCQHLTRARWDGCRLGTKRNSLPGVLCVDDGSVVYPAPPTSNDSNIRVLRWWSIRRIRSLRRASVHMNGEVAGSGEMCSGEDTSSGVSESGNPYKVNKAHNQWRCFEKRQVVQPSGAAK</sequence>
<proteinExistence type="predicted"/>
<keyword evidence="3" id="KW-1185">Reference proteome</keyword>
<comment type="caution">
    <text evidence="2">The sequence shown here is derived from an EMBL/GenBank/DDBJ whole genome shotgun (WGS) entry which is preliminary data.</text>
</comment>
<reference evidence="2" key="2">
    <citation type="submission" date="2022-01" db="EMBL/GenBank/DDBJ databases">
        <authorList>
            <person name="Yamashiro T."/>
            <person name="Shiraishi A."/>
            <person name="Satake H."/>
            <person name="Nakayama K."/>
        </authorList>
    </citation>
    <scope>NUCLEOTIDE SEQUENCE</scope>
</reference>
<organism evidence="2 3">
    <name type="scientific">Tanacetum coccineum</name>
    <dbReference type="NCBI Taxonomy" id="301880"/>
    <lineage>
        <taxon>Eukaryota</taxon>
        <taxon>Viridiplantae</taxon>
        <taxon>Streptophyta</taxon>
        <taxon>Embryophyta</taxon>
        <taxon>Tracheophyta</taxon>
        <taxon>Spermatophyta</taxon>
        <taxon>Magnoliopsida</taxon>
        <taxon>eudicotyledons</taxon>
        <taxon>Gunneridae</taxon>
        <taxon>Pentapetalae</taxon>
        <taxon>asterids</taxon>
        <taxon>campanulids</taxon>
        <taxon>Asterales</taxon>
        <taxon>Asteraceae</taxon>
        <taxon>Asteroideae</taxon>
        <taxon>Anthemideae</taxon>
        <taxon>Anthemidinae</taxon>
        <taxon>Tanacetum</taxon>
    </lineage>
</organism>
<reference evidence="2" key="1">
    <citation type="journal article" date="2022" name="Int. J. Mol. Sci.">
        <title>Draft Genome of Tanacetum Coccineum: Genomic Comparison of Closely Related Tanacetum-Family Plants.</title>
        <authorList>
            <person name="Yamashiro T."/>
            <person name="Shiraishi A."/>
            <person name="Nakayama K."/>
            <person name="Satake H."/>
        </authorList>
    </citation>
    <scope>NUCLEOTIDE SEQUENCE</scope>
</reference>
<protein>
    <submittedName>
        <fullName evidence="2">Uncharacterized protein</fullName>
    </submittedName>
</protein>
<evidence type="ECO:0000313" key="2">
    <source>
        <dbReference type="EMBL" id="GJT29993.1"/>
    </source>
</evidence>